<gene>
    <name evidence="1" type="ORF">EEDITHA_LOCUS305</name>
</gene>
<protein>
    <submittedName>
        <fullName evidence="1">Uncharacterized protein</fullName>
    </submittedName>
</protein>
<dbReference type="AlphaFoldDB" id="A0AAU9TC70"/>
<evidence type="ECO:0000313" key="2">
    <source>
        <dbReference type="Proteomes" id="UP001153954"/>
    </source>
</evidence>
<dbReference type="EMBL" id="CAKOGL010000001">
    <property type="protein sequence ID" value="CAH2083658.1"/>
    <property type="molecule type" value="Genomic_DNA"/>
</dbReference>
<accession>A0AAU9TC70</accession>
<sequence length="68" mass="7919">MVMTRKLKHDIPRLHMGRVDTVLSNKIKLLGVVIDRKLTFNTYVASICSSQCLHPEVIHHHRVDLEFK</sequence>
<dbReference type="Proteomes" id="UP001153954">
    <property type="component" value="Unassembled WGS sequence"/>
</dbReference>
<reference evidence="1" key="1">
    <citation type="submission" date="2022-03" db="EMBL/GenBank/DDBJ databases">
        <authorList>
            <person name="Tunstrom K."/>
        </authorList>
    </citation>
    <scope>NUCLEOTIDE SEQUENCE</scope>
</reference>
<comment type="caution">
    <text evidence="1">The sequence shown here is derived from an EMBL/GenBank/DDBJ whole genome shotgun (WGS) entry which is preliminary data.</text>
</comment>
<name>A0AAU9TC70_EUPED</name>
<keyword evidence="2" id="KW-1185">Reference proteome</keyword>
<evidence type="ECO:0000313" key="1">
    <source>
        <dbReference type="EMBL" id="CAH2083658.1"/>
    </source>
</evidence>
<proteinExistence type="predicted"/>
<organism evidence="1 2">
    <name type="scientific">Euphydryas editha</name>
    <name type="common">Edith's checkerspot</name>
    <dbReference type="NCBI Taxonomy" id="104508"/>
    <lineage>
        <taxon>Eukaryota</taxon>
        <taxon>Metazoa</taxon>
        <taxon>Ecdysozoa</taxon>
        <taxon>Arthropoda</taxon>
        <taxon>Hexapoda</taxon>
        <taxon>Insecta</taxon>
        <taxon>Pterygota</taxon>
        <taxon>Neoptera</taxon>
        <taxon>Endopterygota</taxon>
        <taxon>Lepidoptera</taxon>
        <taxon>Glossata</taxon>
        <taxon>Ditrysia</taxon>
        <taxon>Papilionoidea</taxon>
        <taxon>Nymphalidae</taxon>
        <taxon>Nymphalinae</taxon>
        <taxon>Euphydryas</taxon>
    </lineage>
</organism>